<feature type="transmembrane region" description="Helical" evidence="1">
    <location>
        <begin position="6"/>
        <end position="24"/>
    </location>
</feature>
<keyword evidence="1" id="KW-0472">Membrane</keyword>
<sequence length="64" mass="7085">MVLYLIVITLALIGGIATLLVGFSQENRKSNPAYESKTKANITKLIVIYVLALIAFIVIWSLFD</sequence>
<dbReference type="EMBL" id="LWMH01000002">
    <property type="protein sequence ID" value="KZS43827.1"/>
    <property type="molecule type" value="Genomic_DNA"/>
</dbReference>
<dbReference type="STRING" id="59843.A3958_26220"/>
<evidence type="ECO:0000313" key="2">
    <source>
        <dbReference type="EMBL" id="KZS43827.1"/>
    </source>
</evidence>
<gene>
    <name evidence="2" type="ORF">AWU65_27485</name>
</gene>
<keyword evidence="1" id="KW-1133">Transmembrane helix</keyword>
<keyword evidence="3" id="KW-1185">Reference proteome</keyword>
<keyword evidence="1" id="KW-0812">Transmembrane</keyword>
<evidence type="ECO:0000256" key="1">
    <source>
        <dbReference type="SAM" id="Phobius"/>
    </source>
</evidence>
<dbReference type="GeneID" id="97554622"/>
<dbReference type="Proteomes" id="UP000076796">
    <property type="component" value="Unassembled WGS sequence"/>
</dbReference>
<organism evidence="2 3">
    <name type="scientific">Paenibacillus glucanolyticus</name>
    <dbReference type="NCBI Taxonomy" id="59843"/>
    <lineage>
        <taxon>Bacteria</taxon>
        <taxon>Bacillati</taxon>
        <taxon>Bacillota</taxon>
        <taxon>Bacilli</taxon>
        <taxon>Bacillales</taxon>
        <taxon>Paenibacillaceae</taxon>
        <taxon>Paenibacillus</taxon>
    </lineage>
</organism>
<protein>
    <submittedName>
        <fullName evidence="2">Uncharacterized protein</fullName>
    </submittedName>
</protein>
<dbReference type="AlphaFoldDB" id="A0A163EIP5"/>
<dbReference type="RefSeq" id="WP_006211422.1">
    <property type="nucleotide sequence ID" value="NZ_CBCSBX010000001.1"/>
</dbReference>
<evidence type="ECO:0000313" key="3">
    <source>
        <dbReference type="Proteomes" id="UP000076796"/>
    </source>
</evidence>
<feature type="transmembrane region" description="Helical" evidence="1">
    <location>
        <begin position="45"/>
        <end position="63"/>
    </location>
</feature>
<accession>A0A163EIP5</accession>
<proteinExistence type="predicted"/>
<dbReference type="KEGG" id="pglu:A3958_26220"/>
<name>A0A163EIP5_9BACL</name>
<reference evidence="2" key="1">
    <citation type="journal article" date="2016" name="Genome Announc.">
        <title>Draft genomes of two strains of Paenibacillus glucanolyticus with capability to degrade lignocellulose.</title>
        <authorList>
            <person name="Mathews S.L."/>
            <person name="Pawlak J."/>
            <person name="Grunden A.M."/>
        </authorList>
    </citation>
    <scope>NUCLEOTIDE SEQUENCE [LARGE SCALE GENOMIC DNA]</scope>
    <source>
        <strain evidence="2">SLM1</strain>
    </source>
</reference>
<comment type="caution">
    <text evidence="2">The sequence shown here is derived from an EMBL/GenBank/DDBJ whole genome shotgun (WGS) entry which is preliminary data.</text>
</comment>